<name>A0ABT3H8F8_9HYPH</name>
<gene>
    <name evidence="1" type="ORF">M2319_000972</name>
</gene>
<comment type="caution">
    <text evidence="1">The sequence shown here is derived from an EMBL/GenBank/DDBJ whole genome shotgun (WGS) entry which is preliminary data.</text>
</comment>
<sequence>MDVLIHMTCRDAARLAAPLGRALTSRGATWGCFLTNDAVFAADDAAFVEAVKGASRAVVCEHSWDLHMAGRDNPFERGSQTINSGLMADAARVVSL</sequence>
<proteinExistence type="predicted"/>
<organism evidence="1 2">
    <name type="scientific">Rhodobium gokarnense</name>
    <dbReference type="NCBI Taxonomy" id="364296"/>
    <lineage>
        <taxon>Bacteria</taxon>
        <taxon>Pseudomonadati</taxon>
        <taxon>Pseudomonadota</taxon>
        <taxon>Alphaproteobacteria</taxon>
        <taxon>Hyphomicrobiales</taxon>
        <taxon>Rhodobiaceae</taxon>
        <taxon>Rhodobium</taxon>
    </lineage>
</organism>
<reference evidence="2" key="1">
    <citation type="submission" date="2023-07" db="EMBL/GenBank/DDBJ databases">
        <title>Genome sequencing of Purple Non-Sulfur Bacteria from various extreme environments.</title>
        <authorList>
            <person name="Mayer M."/>
        </authorList>
    </citation>
    <scope>NUCLEOTIDE SEQUENCE [LARGE SCALE GENOMIC DNA]</scope>
    <source>
        <strain evidence="2">DSM 17935</strain>
    </source>
</reference>
<protein>
    <submittedName>
        <fullName evidence="1">Uncharacterized protein</fullName>
    </submittedName>
</protein>
<accession>A0ABT3H8F8</accession>
<evidence type="ECO:0000313" key="2">
    <source>
        <dbReference type="Proteomes" id="UP001209755"/>
    </source>
</evidence>
<evidence type="ECO:0000313" key="1">
    <source>
        <dbReference type="EMBL" id="MCW2306653.1"/>
    </source>
</evidence>
<dbReference type="Proteomes" id="UP001209755">
    <property type="component" value="Unassembled WGS sequence"/>
</dbReference>
<dbReference type="EMBL" id="JAOQNS010000002">
    <property type="protein sequence ID" value="MCW2306653.1"/>
    <property type="molecule type" value="Genomic_DNA"/>
</dbReference>
<keyword evidence="2" id="KW-1185">Reference proteome</keyword>
<dbReference type="RefSeq" id="WP_264600312.1">
    <property type="nucleotide sequence ID" value="NZ_JAOQNS010000002.1"/>
</dbReference>